<dbReference type="InterPro" id="IPR006740">
    <property type="entry name" value="DUF604"/>
</dbReference>
<evidence type="ECO:0000256" key="1">
    <source>
        <dbReference type="SAM" id="MobiDB-lite"/>
    </source>
</evidence>
<dbReference type="PANTHER" id="PTHR10811">
    <property type="entry name" value="FRINGE-RELATED"/>
    <property type="match status" value="1"/>
</dbReference>
<reference evidence="2" key="2">
    <citation type="journal article" date="2022" name="Hortic Res">
        <title>The genome of Dioscorea zingiberensis sheds light on the biosynthesis, origin and evolution of the medicinally important diosgenin saponins.</title>
        <authorList>
            <person name="Li Y."/>
            <person name="Tan C."/>
            <person name="Li Z."/>
            <person name="Guo J."/>
            <person name="Li S."/>
            <person name="Chen X."/>
            <person name="Wang C."/>
            <person name="Dai X."/>
            <person name="Yang H."/>
            <person name="Song W."/>
            <person name="Hou L."/>
            <person name="Xu J."/>
            <person name="Tong Z."/>
            <person name="Xu A."/>
            <person name="Yuan X."/>
            <person name="Wang W."/>
            <person name="Yang Q."/>
            <person name="Chen L."/>
            <person name="Sun Z."/>
            <person name="Wang K."/>
            <person name="Pan B."/>
            <person name="Chen J."/>
            <person name="Bao Y."/>
            <person name="Liu F."/>
            <person name="Qi X."/>
            <person name="Gang D.R."/>
            <person name="Wen J."/>
            <person name="Li J."/>
        </authorList>
    </citation>
    <scope>NUCLEOTIDE SEQUENCE</scope>
    <source>
        <strain evidence="2">Dzin_1.0</strain>
    </source>
</reference>
<gene>
    <name evidence="2" type="ORF">J5N97_016779</name>
</gene>
<comment type="caution">
    <text evidence="2">The sequence shown here is derived from an EMBL/GenBank/DDBJ whole genome shotgun (WGS) entry which is preliminary data.</text>
</comment>
<protein>
    <submittedName>
        <fullName evidence="2">Uncharacterized protein</fullName>
    </submittedName>
</protein>
<evidence type="ECO:0000313" key="3">
    <source>
        <dbReference type="Proteomes" id="UP001085076"/>
    </source>
</evidence>
<dbReference type="Gene3D" id="3.90.550.50">
    <property type="match status" value="1"/>
</dbReference>
<dbReference type="Pfam" id="PF04646">
    <property type="entry name" value="DUF604"/>
    <property type="match status" value="1"/>
</dbReference>
<sequence length="530" mass="59792">MIPIVSRSRIGTGQTETEVYPERSRTVSSNRDRDWDRDYSNLGPFRTVPTTIYYYSRFPRCRPTPPLLPLPPRPRPRPAGAYSSSQSPAPLFSIYSSHPPPSSLLPVIDFAAPRPPPPTALRHLLFGIASSSKSLPRRLPYLRLWFHPSQINAIVFLDAPPPPLPLSPSDPPIAVSSDSSRFLYTFPGGLRSAIRVARIAKELVDRDLPDIRWIVLGDDDTIFFPQNLLATLRKYDWTKWYYVGARSESVGQNAKHWFGMAFGGGGFAISYPLARVLAKFLDSCLNRYAHLYGSDDRVYACLVELGVELTYEPGFHQVDLRGNLFGLLSAHPLTPLVSLHHVDNIDPIFPGMNRSEALKHLFEAVKVDSGRVLQQSICYDGSKERTISVSWGYVVQVFEGKQLLPDLLSLQQTFAPWKRNRDPSSSLFMFNTREVPKDPCKRPAVFFLKSISSEIGRIESNYSRFHDGNCPQSMSSTKKLQQIRVSSQKLNIETLQGLRRHCCDVLSLSDKIMDINIRKCEDDELIAVIS</sequence>
<proteinExistence type="predicted"/>
<dbReference type="FunFam" id="3.90.550.50:FF:000038">
    <property type="entry name" value="Predicted protein"/>
    <property type="match status" value="1"/>
</dbReference>
<organism evidence="2 3">
    <name type="scientific">Dioscorea zingiberensis</name>
    <dbReference type="NCBI Taxonomy" id="325984"/>
    <lineage>
        <taxon>Eukaryota</taxon>
        <taxon>Viridiplantae</taxon>
        <taxon>Streptophyta</taxon>
        <taxon>Embryophyta</taxon>
        <taxon>Tracheophyta</taxon>
        <taxon>Spermatophyta</taxon>
        <taxon>Magnoliopsida</taxon>
        <taxon>Liliopsida</taxon>
        <taxon>Dioscoreales</taxon>
        <taxon>Dioscoreaceae</taxon>
        <taxon>Dioscorea</taxon>
    </lineage>
</organism>
<dbReference type="Proteomes" id="UP001085076">
    <property type="component" value="Miscellaneous, Linkage group lg04"/>
</dbReference>
<dbReference type="OrthoDB" id="421979at2759"/>
<accession>A0A9D5CL15</accession>
<keyword evidence="3" id="KW-1185">Reference proteome</keyword>
<feature type="compositionally biased region" description="Basic and acidic residues" evidence="1">
    <location>
        <begin position="20"/>
        <end position="33"/>
    </location>
</feature>
<dbReference type="AlphaFoldDB" id="A0A9D5CL15"/>
<feature type="region of interest" description="Disordered" evidence="1">
    <location>
        <begin position="1"/>
        <end position="33"/>
    </location>
</feature>
<dbReference type="EMBL" id="JAGGNH010000004">
    <property type="protein sequence ID" value="KAJ0974814.1"/>
    <property type="molecule type" value="Genomic_DNA"/>
</dbReference>
<reference evidence="2" key="1">
    <citation type="submission" date="2021-03" db="EMBL/GenBank/DDBJ databases">
        <authorList>
            <person name="Li Z."/>
            <person name="Yang C."/>
        </authorList>
    </citation>
    <scope>NUCLEOTIDE SEQUENCE</scope>
    <source>
        <strain evidence="2">Dzin_1.0</strain>
        <tissue evidence="2">Leaf</tissue>
    </source>
</reference>
<feature type="region of interest" description="Disordered" evidence="1">
    <location>
        <begin position="65"/>
        <end position="85"/>
    </location>
</feature>
<name>A0A9D5CL15_9LILI</name>
<evidence type="ECO:0000313" key="2">
    <source>
        <dbReference type="EMBL" id="KAJ0974814.1"/>
    </source>
</evidence>